<reference evidence="1" key="1">
    <citation type="submission" date="2021-04" db="EMBL/GenBank/DDBJ databases">
        <authorList>
            <person name="Chebbi M.A.C M."/>
        </authorList>
    </citation>
    <scope>NUCLEOTIDE SEQUENCE</scope>
</reference>
<organism evidence="1 2">
    <name type="scientific">Cotesia congregata</name>
    <name type="common">Parasitoid wasp</name>
    <name type="synonym">Apanteles congregatus</name>
    <dbReference type="NCBI Taxonomy" id="51543"/>
    <lineage>
        <taxon>Eukaryota</taxon>
        <taxon>Metazoa</taxon>
        <taxon>Ecdysozoa</taxon>
        <taxon>Arthropoda</taxon>
        <taxon>Hexapoda</taxon>
        <taxon>Insecta</taxon>
        <taxon>Pterygota</taxon>
        <taxon>Neoptera</taxon>
        <taxon>Endopterygota</taxon>
        <taxon>Hymenoptera</taxon>
        <taxon>Apocrita</taxon>
        <taxon>Ichneumonoidea</taxon>
        <taxon>Braconidae</taxon>
        <taxon>Microgastrinae</taxon>
        <taxon>Cotesia</taxon>
    </lineage>
</organism>
<comment type="caution">
    <text evidence="1">The sequence shown here is derived from an EMBL/GenBank/DDBJ whole genome shotgun (WGS) entry which is preliminary data.</text>
</comment>
<evidence type="ECO:0000313" key="2">
    <source>
        <dbReference type="Proteomes" id="UP000786811"/>
    </source>
</evidence>
<evidence type="ECO:0000313" key="1">
    <source>
        <dbReference type="EMBL" id="CAG5093795.1"/>
    </source>
</evidence>
<dbReference type="AlphaFoldDB" id="A0A8J2MLH4"/>
<protein>
    <submittedName>
        <fullName evidence="1">Uncharacterized protein</fullName>
    </submittedName>
</protein>
<proteinExistence type="predicted"/>
<feature type="non-terminal residue" evidence="1">
    <location>
        <position position="1"/>
    </location>
</feature>
<name>A0A8J2MLH4_COTCN</name>
<accession>A0A8J2MLH4</accession>
<dbReference type="EMBL" id="CAJNRD030001120">
    <property type="protein sequence ID" value="CAG5093795.1"/>
    <property type="molecule type" value="Genomic_DNA"/>
</dbReference>
<dbReference type="Proteomes" id="UP000786811">
    <property type="component" value="Unassembled WGS sequence"/>
</dbReference>
<gene>
    <name evidence="1" type="ORF">HICCMSTLAB_LOCUS7121</name>
</gene>
<sequence length="87" mass="10027">CFIKGMGMTGVFKWFRRGLSLELPVQQSLRRGFEPWQSQFFCDFQGLLPCRLYPGQVSVVSSVTVLRVGHRQMRVQTVRRPQPRIGG</sequence>
<keyword evidence="2" id="KW-1185">Reference proteome</keyword>